<keyword evidence="8 20" id="KW-0406">Ion transport</keyword>
<evidence type="ECO:0000256" key="4">
    <source>
        <dbReference type="ARBA" id="ARBA00022692"/>
    </source>
</evidence>
<evidence type="ECO:0000313" key="24">
    <source>
        <dbReference type="Proteomes" id="UP001142055"/>
    </source>
</evidence>
<dbReference type="PRINTS" id="PR00253">
    <property type="entry name" value="GABAARECEPTR"/>
</dbReference>
<dbReference type="Gene3D" id="2.70.170.10">
    <property type="entry name" value="Neurotransmitter-gated ion-channel ligand-binding domain"/>
    <property type="match status" value="1"/>
</dbReference>
<keyword evidence="5 20" id="KW-0732">Signal</keyword>
<keyword evidence="11" id="KW-0675">Receptor</keyword>
<evidence type="ECO:0000256" key="3">
    <source>
        <dbReference type="ARBA" id="ARBA00022475"/>
    </source>
</evidence>
<reference evidence="23" key="1">
    <citation type="submission" date="2022-12" db="EMBL/GenBank/DDBJ databases">
        <title>Genome assemblies of Blomia tropicalis.</title>
        <authorList>
            <person name="Cui Y."/>
        </authorList>
    </citation>
    <scope>NUCLEOTIDE SEQUENCE</scope>
    <source>
        <tissue evidence="23">Adult mites</tissue>
    </source>
</reference>
<keyword evidence="13" id="KW-0325">Glycoprotein</keyword>
<keyword evidence="9 20" id="KW-0472">Membrane</keyword>
<feature type="transmembrane region" description="Helical" evidence="20">
    <location>
        <begin position="306"/>
        <end position="328"/>
    </location>
</feature>
<evidence type="ECO:0000256" key="18">
    <source>
        <dbReference type="ARBA" id="ARBA00034104"/>
    </source>
</evidence>
<dbReference type="Proteomes" id="UP001142055">
    <property type="component" value="Chromosome 1"/>
</dbReference>
<comment type="caution">
    <text evidence="23">The sequence shown here is derived from an EMBL/GenBank/DDBJ whole genome shotgun (WGS) entry which is preliminary data.</text>
</comment>
<dbReference type="PANTHER" id="PTHR18945">
    <property type="entry name" value="NEUROTRANSMITTER GATED ION CHANNEL"/>
    <property type="match status" value="1"/>
</dbReference>
<evidence type="ECO:0000256" key="10">
    <source>
        <dbReference type="ARBA" id="ARBA00023157"/>
    </source>
</evidence>
<dbReference type="CDD" id="cd18990">
    <property type="entry name" value="LGIC_ECD_GABAAR"/>
    <property type="match status" value="1"/>
</dbReference>
<keyword evidence="15" id="KW-0628">Postsynaptic cell membrane</keyword>
<dbReference type="InterPro" id="IPR036719">
    <property type="entry name" value="Neuro-gated_channel_TM_sf"/>
</dbReference>
<dbReference type="AlphaFoldDB" id="A0A9Q0MH29"/>
<evidence type="ECO:0000259" key="21">
    <source>
        <dbReference type="Pfam" id="PF02931"/>
    </source>
</evidence>
<dbReference type="SUPFAM" id="SSF63712">
    <property type="entry name" value="Nicotinic receptor ligand binding domain-like"/>
    <property type="match status" value="1"/>
</dbReference>
<keyword evidence="17 20" id="KW-0407">Ion channel</keyword>
<dbReference type="InterPro" id="IPR006028">
    <property type="entry name" value="GABAA/Glycine_rcpt"/>
</dbReference>
<dbReference type="EMBL" id="JAPWDV010000001">
    <property type="protein sequence ID" value="KAJ6225873.1"/>
    <property type="molecule type" value="Genomic_DNA"/>
</dbReference>
<evidence type="ECO:0000256" key="6">
    <source>
        <dbReference type="ARBA" id="ARBA00022989"/>
    </source>
</evidence>
<feature type="domain" description="Neurotransmitter-gated ion-channel ligand-binding" evidence="21">
    <location>
        <begin position="30"/>
        <end position="218"/>
    </location>
</feature>
<dbReference type="FunFam" id="1.20.58.390:FF:000067">
    <property type="entry name" value="Glycine receptor subunit alpha-2"/>
    <property type="match status" value="1"/>
</dbReference>
<evidence type="ECO:0000313" key="23">
    <source>
        <dbReference type="EMBL" id="KAJ6225873.1"/>
    </source>
</evidence>
<name>A0A9Q0MH29_BLOTA</name>
<keyword evidence="10" id="KW-1015">Disulfide bond</keyword>
<dbReference type="InterPro" id="IPR038050">
    <property type="entry name" value="Neuro_actylchol_rec"/>
</dbReference>
<feature type="transmembrane region" description="Helical" evidence="20">
    <location>
        <begin position="274"/>
        <end position="294"/>
    </location>
</feature>
<evidence type="ECO:0000256" key="5">
    <source>
        <dbReference type="ARBA" id="ARBA00022729"/>
    </source>
</evidence>
<dbReference type="InterPro" id="IPR018000">
    <property type="entry name" value="Neurotransmitter_ion_chnl_CS"/>
</dbReference>
<organism evidence="23 24">
    <name type="scientific">Blomia tropicalis</name>
    <name type="common">Mite</name>
    <dbReference type="NCBI Taxonomy" id="40697"/>
    <lineage>
        <taxon>Eukaryota</taxon>
        <taxon>Metazoa</taxon>
        <taxon>Ecdysozoa</taxon>
        <taxon>Arthropoda</taxon>
        <taxon>Chelicerata</taxon>
        <taxon>Arachnida</taxon>
        <taxon>Acari</taxon>
        <taxon>Acariformes</taxon>
        <taxon>Sarcoptiformes</taxon>
        <taxon>Astigmata</taxon>
        <taxon>Glycyphagoidea</taxon>
        <taxon>Echimyopodidae</taxon>
        <taxon>Blomia</taxon>
    </lineage>
</organism>
<dbReference type="GO" id="GO:0005230">
    <property type="term" value="F:extracellular ligand-gated monoatomic ion channel activity"/>
    <property type="evidence" value="ECO:0007669"/>
    <property type="project" value="InterPro"/>
</dbReference>
<dbReference type="Pfam" id="PF02931">
    <property type="entry name" value="Neur_chan_LBD"/>
    <property type="match status" value="1"/>
</dbReference>
<dbReference type="GO" id="GO:0004888">
    <property type="term" value="F:transmembrane signaling receptor activity"/>
    <property type="evidence" value="ECO:0007669"/>
    <property type="project" value="InterPro"/>
</dbReference>
<keyword evidence="24" id="KW-1185">Reference proteome</keyword>
<dbReference type="InterPro" id="IPR006201">
    <property type="entry name" value="Neur_channel"/>
</dbReference>
<dbReference type="InterPro" id="IPR006029">
    <property type="entry name" value="Neurotrans-gated_channel_TM"/>
</dbReference>
<feature type="signal peptide" evidence="20">
    <location>
        <begin position="1"/>
        <end position="25"/>
    </location>
</feature>
<evidence type="ECO:0000256" key="2">
    <source>
        <dbReference type="ARBA" id="ARBA00022448"/>
    </source>
</evidence>
<dbReference type="GO" id="GO:0005254">
    <property type="term" value="F:chloride channel activity"/>
    <property type="evidence" value="ECO:0007669"/>
    <property type="project" value="UniProtKB-KW"/>
</dbReference>
<dbReference type="GO" id="GO:0045211">
    <property type="term" value="C:postsynaptic membrane"/>
    <property type="evidence" value="ECO:0007669"/>
    <property type="project" value="UniProtKB-SubCell"/>
</dbReference>
<feature type="chain" id="PRO_5040544442" description="Gamma-aminobutyric acid receptor subunit beta" evidence="20">
    <location>
        <begin position="26"/>
        <end position="392"/>
    </location>
</feature>
<dbReference type="Pfam" id="PF02932">
    <property type="entry name" value="Neur_chan_memb"/>
    <property type="match status" value="1"/>
</dbReference>
<dbReference type="InterPro" id="IPR036734">
    <property type="entry name" value="Neur_chan_lig-bd_sf"/>
</dbReference>
<gene>
    <name evidence="23" type="ORF">RDWZM_004418</name>
</gene>
<protein>
    <recommendedName>
        <fullName evidence="19">Gamma-aminobutyric acid receptor subunit beta</fullName>
    </recommendedName>
</protein>
<evidence type="ECO:0000256" key="15">
    <source>
        <dbReference type="ARBA" id="ARBA00023257"/>
    </source>
</evidence>
<dbReference type="PROSITE" id="PS00236">
    <property type="entry name" value="NEUROTR_ION_CHANNEL"/>
    <property type="match status" value="1"/>
</dbReference>
<feature type="transmembrane region" description="Helical" evidence="20">
    <location>
        <begin position="369"/>
        <end position="390"/>
    </location>
</feature>
<evidence type="ECO:0000256" key="8">
    <source>
        <dbReference type="ARBA" id="ARBA00023065"/>
    </source>
</evidence>
<dbReference type="GO" id="GO:0034707">
    <property type="term" value="C:chloride channel complex"/>
    <property type="evidence" value="ECO:0007669"/>
    <property type="project" value="UniProtKB-KW"/>
</dbReference>
<dbReference type="CDD" id="cd19049">
    <property type="entry name" value="LGIC_TM_anion"/>
    <property type="match status" value="1"/>
</dbReference>
<dbReference type="PRINTS" id="PR00252">
    <property type="entry name" value="NRIONCHANNEL"/>
</dbReference>
<feature type="transmembrane region" description="Helical" evidence="20">
    <location>
        <begin position="243"/>
        <end position="265"/>
    </location>
</feature>
<evidence type="ECO:0000256" key="1">
    <source>
        <dbReference type="ARBA" id="ARBA00010180"/>
    </source>
</evidence>
<evidence type="ECO:0000259" key="22">
    <source>
        <dbReference type="Pfam" id="PF02932"/>
    </source>
</evidence>
<evidence type="ECO:0000256" key="17">
    <source>
        <dbReference type="ARBA" id="ARBA00023303"/>
    </source>
</evidence>
<evidence type="ECO:0000256" key="19">
    <source>
        <dbReference type="ARBA" id="ARBA00071250"/>
    </source>
</evidence>
<keyword evidence="2 20" id="KW-0813">Transport</keyword>
<evidence type="ECO:0000256" key="20">
    <source>
        <dbReference type="RuleBase" id="RU000687"/>
    </source>
</evidence>
<evidence type="ECO:0000256" key="16">
    <source>
        <dbReference type="ARBA" id="ARBA00023286"/>
    </source>
</evidence>
<dbReference type="SUPFAM" id="SSF90112">
    <property type="entry name" value="Neurotransmitter-gated ion-channel transmembrane pore"/>
    <property type="match status" value="1"/>
</dbReference>
<evidence type="ECO:0000256" key="11">
    <source>
        <dbReference type="ARBA" id="ARBA00023170"/>
    </source>
</evidence>
<comment type="similarity">
    <text evidence="1">Belongs to the ligand-gated ion channel (TC 1.A.9) family. Gamma-aminobutyric acid receptor (TC 1.A.9.5) subfamily.</text>
</comment>
<accession>A0A9Q0MH29</accession>
<keyword evidence="16" id="KW-1071">Ligand-gated ion channel</keyword>
<dbReference type="InterPro" id="IPR006202">
    <property type="entry name" value="Neur_chan_lig-bd"/>
</dbReference>
<keyword evidence="7" id="KW-0770">Synapse</keyword>
<dbReference type="NCBIfam" id="TIGR00860">
    <property type="entry name" value="LIC"/>
    <property type="match status" value="1"/>
</dbReference>
<feature type="domain" description="Neurotransmitter-gated ion-channel transmembrane" evidence="22">
    <location>
        <begin position="248"/>
        <end position="340"/>
    </location>
</feature>
<dbReference type="OMA" id="ITITASC"/>
<evidence type="ECO:0000256" key="13">
    <source>
        <dbReference type="ARBA" id="ARBA00023180"/>
    </source>
</evidence>
<dbReference type="GO" id="GO:0099095">
    <property type="term" value="F:ligand-gated monoatomic anion channel activity"/>
    <property type="evidence" value="ECO:0007669"/>
    <property type="project" value="UniProtKB-ARBA"/>
</dbReference>
<sequence>MWTAMFTVLIAIIPIFSCIEDSALGIKISNLARQLSDETVYNKDIRPNFGDGPVVINITILVNDISSVSEINMDFTIDFYFRQYWHDSRLSFTPIDNVDELTLSGDYARLIWLPDTFIRNSKSLSMHLSTSSSQTNTLIRIKSSGNVLYSTRLTATANCPMDLRYFPGDRQNCKLILASYGYSTKDLQYNWAPGNKSFVLSDLIFLPTFSITGYNQSCTEETLTTGTFTRLICDIFFERSLGYYMYQIYVPGFLIVVISWVPFWLDQEDSHARVGLGVTTVLTMTTLTTSTNASLPKISYIKAIDIYLFMCFLMVFLSLIEYATVGFFETKRQTTKVHSEPIKMEPKIQPIIATNSKDDVSWIDKMSRIIFPTVFILFNIIYVGMFIFIIES</sequence>
<proteinExistence type="inferred from homology"/>
<dbReference type="FunFam" id="2.70.170.10:FF:000021">
    <property type="entry name" value="Gamma-aminobutyric acid receptor isoform 3b"/>
    <property type="match status" value="1"/>
</dbReference>
<keyword evidence="4 20" id="KW-0812">Transmembrane</keyword>
<keyword evidence="12" id="KW-0869">Chloride channel</keyword>
<evidence type="ECO:0000256" key="14">
    <source>
        <dbReference type="ARBA" id="ARBA00023214"/>
    </source>
</evidence>
<keyword evidence="3" id="KW-1003">Cell membrane</keyword>
<evidence type="ECO:0000256" key="7">
    <source>
        <dbReference type="ARBA" id="ARBA00023018"/>
    </source>
</evidence>
<keyword evidence="14" id="KW-0868">Chloride</keyword>
<evidence type="ECO:0000256" key="9">
    <source>
        <dbReference type="ARBA" id="ARBA00023136"/>
    </source>
</evidence>
<dbReference type="Gene3D" id="1.20.58.390">
    <property type="entry name" value="Neurotransmitter-gated ion-channel transmembrane domain"/>
    <property type="match status" value="1"/>
</dbReference>
<evidence type="ECO:0000256" key="12">
    <source>
        <dbReference type="ARBA" id="ARBA00023173"/>
    </source>
</evidence>
<keyword evidence="6 20" id="KW-1133">Transmembrane helix</keyword>
<comment type="subcellular location">
    <subcellularLocation>
        <location evidence="18">Postsynaptic cell membrane</location>
        <topology evidence="18">Multi-pass membrane protein</topology>
    </subcellularLocation>
</comment>